<dbReference type="InterPro" id="IPR051517">
    <property type="entry name" value="IFITM_antiviral_protein"/>
</dbReference>
<keyword evidence="8" id="KW-1185">Reference proteome</keyword>
<evidence type="ECO:0000313" key="8">
    <source>
        <dbReference type="Proteomes" id="UP000288216"/>
    </source>
</evidence>
<keyword evidence="4 6" id="KW-1133">Transmembrane helix</keyword>
<keyword evidence="5 6" id="KW-0472">Membrane</keyword>
<gene>
    <name evidence="7" type="ORF">scyTo_0019259</name>
</gene>
<name>A0A401PW03_SCYTO</name>
<evidence type="ECO:0000256" key="2">
    <source>
        <dbReference type="ARBA" id="ARBA00006843"/>
    </source>
</evidence>
<dbReference type="AlphaFoldDB" id="A0A401PW03"/>
<dbReference type="EMBL" id="BFAA01014140">
    <property type="protein sequence ID" value="GCB77243.1"/>
    <property type="molecule type" value="Genomic_DNA"/>
</dbReference>
<dbReference type="OMA" id="RCINGWA"/>
<keyword evidence="3 6" id="KW-0812">Transmembrane</keyword>
<proteinExistence type="inferred from homology"/>
<evidence type="ECO:0000256" key="5">
    <source>
        <dbReference type="ARBA" id="ARBA00023136"/>
    </source>
</evidence>
<evidence type="ECO:0000256" key="3">
    <source>
        <dbReference type="ARBA" id="ARBA00022692"/>
    </source>
</evidence>
<dbReference type="PANTHER" id="PTHR13999:SF4">
    <property type="entry name" value="INTERFERON-INDUCED TRANSMEMBRANE PROTEIN 3"/>
    <property type="match status" value="1"/>
</dbReference>
<accession>A0A401PW03</accession>
<dbReference type="Pfam" id="PF04505">
    <property type="entry name" value="CD225"/>
    <property type="match status" value="1"/>
</dbReference>
<dbReference type="STRING" id="75743.A0A401PW03"/>
<comment type="similarity">
    <text evidence="2">Belongs to the CD225/Dispanin family.</text>
</comment>
<reference evidence="7 8" key="1">
    <citation type="journal article" date="2018" name="Nat. Ecol. Evol.">
        <title>Shark genomes provide insights into elasmobranch evolution and the origin of vertebrates.</title>
        <authorList>
            <person name="Hara Y"/>
            <person name="Yamaguchi K"/>
            <person name="Onimaru K"/>
            <person name="Kadota M"/>
            <person name="Koyanagi M"/>
            <person name="Keeley SD"/>
            <person name="Tatsumi K"/>
            <person name="Tanaka K"/>
            <person name="Motone F"/>
            <person name="Kageyama Y"/>
            <person name="Nozu R"/>
            <person name="Adachi N"/>
            <person name="Nishimura O"/>
            <person name="Nakagawa R"/>
            <person name="Tanegashima C"/>
            <person name="Kiyatake I"/>
            <person name="Matsumoto R"/>
            <person name="Murakumo K"/>
            <person name="Nishida K"/>
            <person name="Terakita A"/>
            <person name="Kuratani S"/>
            <person name="Sato K"/>
            <person name="Hyodo S Kuraku.S."/>
        </authorList>
    </citation>
    <scope>NUCLEOTIDE SEQUENCE [LARGE SCALE GENOMIC DNA]</scope>
</reference>
<organism evidence="7 8">
    <name type="scientific">Scyliorhinus torazame</name>
    <name type="common">Cloudy catshark</name>
    <name type="synonym">Catulus torazame</name>
    <dbReference type="NCBI Taxonomy" id="75743"/>
    <lineage>
        <taxon>Eukaryota</taxon>
        <taxon>Metazoa</taxon>
        <taxon>Chordata</taxon>
        <taxon>Craniata</taxon>
        <taxon>Vertebrata</taxon>
        <taxon>Chondrichthyes</taxon>
        <taxon>Elasmobranchii</taxon>
        <taxon>Galeomorphii</taxon>
        <taxon>Galeoidea</taxon>
        <taxon>Carcharhiniformes</taxon>
        <taxon>Scyliorhinidae</taxon>
        <taxon>Scyliorhinus</taxon>
    </lineage>
</organism>
<protein>
    <submittedName>
        <fullName evidence="7">Uncharacterized protein</fullName>
    </submittedName>
</protein>
<feature type="transmembrane region" description="Helical" evidence="6">
    <location>
        <begin position="20"/>
        <end position="46"/>
    </location>
</feature>
<dbReference type="InterPro" id="IPR007593">
    <property type="entry name" value="CD225/Dispanin_fam"/>
</dbReference>
<feature type="transmembrane region" description="Helical" evidence="6">
    <location>
        <begin position="67"/>
        <end position="89"/>
    </location>
</feature>
<comment type="caution">
    <text evidence="7">The sequence shown here is derived from an EMBL/GenBank/DDBJ whole genome shotgun (WGS) entry which is preliminary data.</text>
</comment>
<evidence type="ECO:0000256" key="6">
    <source>
        <dbReference type="SAM" id="Phobius"/>
    </source>
</evidence>
<dbReference type="Proteomes" id="UP000288216">
    <property type="component" value="Unassembled WGS sequence"/>
</dbReference>
<evidence type="ECO:0000313" key="7">
    <source>
        <dbReference type="EMBL" id="GCB77243.1"/>
    </source>
</evidence>
<sequence>MKNPAHPQTRPHSQPVHDHIIWSLFNAFYLNACCLGFLALIFSIKARDFKGGNNTRRARKFASTARGLNIAATLFSVILLAAGVAYYLYVTVAHFTP</sequence>
<evidence type="ECO:0000256" key="4">
    <source>
        <dbReference type="ARBA" id="ARBA00022989"/>
    </source>
</evidence>
<dbReference type="PANTHER" id="PTHR13999">
    <property type="entry name" value="INTERFERON INDUCIBLE TRANSMEMBRANE PROTEIN"/>
    <property type="match status" value="1"/>
</dbReference>
<dbReference type="GO" id="GO:0005886">
    <property type="term" value="C:plasma membrane"/>
    <property type="evidence" value="ECO:0007669"/>
    <property type="project" value="TreeGrafter"/>
</dbReference>
<comment type="subcellular location">
    <subcellularLocation>
        <location evidence="1">Membrane</location>
    </subcellularLocation>
</comment>
<dbReference type="OrthoDB" id="9882660at2759"/>
<evidence type="ECO:0000256" key="1">
    <source>
        <dbReference type="ARBA" id="ARBA00004370"/>
    </source>
</evidence>